<protein>
    <recommendedName>
        <fullName evidence="1">Pesticidal crystal protein Cry22Aa Ig-like domain-containing protein</fullName>
    </recommendedName>
</protein>
<dbReference type="Proteomes" id="UP001190700">
    <property type="component" value="Unassembled WGS sequence"/>
</dbReference>
<dbReference type="Pfam" id="PF16403">
    <property type="entry name" value="Bact_surface_Ig-like"/>
    <property type="match status" value="2"/>
</dbReference>
<dbReference type="AlphaFoldDB" id="A0AAE0FED5"/>
<dbReference type="InterPro" id="IPR013783">
    <property type="entry name" value="Ig-like_fold"/>
</dbReference>
<dbReference type="EMBL" id="LGRX02019617">
    <property type="protein sequence ID" value="KAK3258322.1"/>
    <property type="molecule type" value="Genomic_DNA"/>
</dbReference>
<keyword evidence="3" id="KW-1185">Reference proteome</keyword>
<evidence type="ECO:0000313" key="3">
    <source>
        <dbReference type="Proteomes" id="UP001190700"/>
    </source>
</evidence>
<evidence type="ECO:0000259" key="1">
    <source>
        <dbReference type="Pfam" id="PF16403"/>
    </source>
</evidence>
<accession>A0AAE0FED5</accession>
<evidence type="ECO:0000313" key="2">
    <source>
        <dbReference type="EMBL" id="KAK3258322.1"/>
    </source>
</evidence>
<feature type="domain" description="Pesticidal crystal protein Cry22Aa Ig-like" evidence="1">
    <location>
        <begin position="190"/>
        <end position="257"/>
    </location>
</feature>
<sequence length="377" mass="40094">MVWTEEFQALSVYEELLYEELATSIPDTNPPLLTLNGPEYIEVLQRDTYIDAGATAIDEVDEYVSVTAIGVEAVDTCCITDPATPYIITYSASDAAGNAASPVIRSVVVLPACPPPSYICENITAQLVCASCLDDVCLCLDSLGELFDEDPTVTVQTYKPEMDSTPPLIELLGDGELGITASNVVVMIHTVEQYEIFVDPGVSASDAVDGNITAQVSRYGAALVDTSVVIDEPYVISYSVKDAAGNTAAAVRRHIYVKNPCTDLVGVDEKMCGRDGNGNPLCSQAGLCLELTIEETKEEAPPESPMLSLVGSAEVIVGHGQPYAACVAGESRLDQVSSFQFSLEEGAGNSATDMDLTGSMGFAVGPDMEIKRDERWA</sequence>
<name>A0AAE0FED5_9CHLO</name>
<organism evidence="2 3">
    <name type="scientific">Cymbomonas tetramitiformis</name>
    <dbReference type="NCBI Taxonomy" id="36881"/>
    <lineage>
        <taxon>Eukaryota</taxon>
        <taxon>Viridiplantae</taxon>
        <taxon>Chlorophyta</taxon>
        <taxon>Pyramimonadophyceae</taxon>
        <taxon>Pyramimonadales</taxon>
        <taxon>Pyramimonadaceae</taxon>
        <taxon>Cymbomonas</taxon>
    </lineage>
</organism>
<dbReference type="Gene3D" id="2.60.40.10">
    <property type="entry name" value="Immunoglobulins"/>
    <property type="match status" value="2"/>
</dbReference>
<gene>
    <name evidence="2" type="ORF">CYMTET_32633</name>
</gene>
<comment type="caution">
    <text evidence="2">The sequence shown here is derived from an EMBL/GenBank/DDBJ whole genome shotgun (WGS) entry which is preliminary data.</text>
</comment>
<feature type="domain" description="Pesticidal crystal protein Cry22Aa Ig-like" evidence="1">
    <location>
        <begin position="33"/>
        <end position="109"/>
    </location>
</feature>
<reference evidence="2 3" key="1">
    <citation type="journal article" date="2015" name="Genome Biol. Evol.">
        <title>Comparative Genomics of a Bacterivorous Green Alga Reveals Evolutionary Causalities and Consequences of Phago-Mixotrophic Mode of Nutrition.</title>
        <authorList>
            <person name="Burns J.A."/>
            <person name="Paasch A."/>
            <person name="Narechania A."/>
            <person name="Kim E."/>
        </authorList>
    </citation>
    <scope>NUCLEOTIDE SEQUENCE [LARGE SCALE GENOMIC DNA]</scope>
    <source>
        <strain evidence="2 3">PLY_AMNH</strain>
    </source>
</reference>
<dbReference type="InterPro" id="IPR032179">
    <property type="entry name" value="Cry22Aa_Ig-like"/>
</dbReference>
<proteinExistence type="predicted"/>